<dbReference type="SUPFAM" id="SSF56300">
    <property type="entry name" value="Metallo-dependent phosphatases"/>
    <property type="match status" value="1"/>
</dbReference>
<sequence>MFMTIFLSAWTILHLYVFWRLSTIPFIYSHISRPYIFLAAAVCWGTLFLGRFVDSRGWETPATVLERFYMNWLGILFLIFCCLLAVDIVTLFGLVFRHYAPVLRTIGLVAGMVLAAVALIQARRAPVVDDYEIRLPDLPAADDGLKIVAISDLHVGRVLDGPWLAARIEQIKGLHPDIVVILGDLFEGDSEAERREEMIPLFRSIPARYGVYAVTGNHDSHGGRSGFARFLQTAGVKLLHNEWVEVTPGLALGGIDDGGHYDTLNSAAMRV</sequence>
<comment type="caution">
    <text evidence="3">The sequence shown here is derived from an EMBL/GenBank/DDBJ whole genome shotgun (WGS) entry which is preliminary data.</text>
</comment>
<dbReference type="InterPro" id="IPR029052">
    <property type="entry name" value="Metallo-depent_PP-like"/>
</dbReference>
<evidence type="ECO:0000259" key="2">
    <source>
        <dbReference type="Pfam" id="PF00149"/>
    </source>
</evidence>
<accession>A0A855X7H6</accession>
<organism evidence="3 4">
    <name type="scientific">candidate division GN15 bacterium</name>
    <dbReference type="NCBI Taxonomy" id="2072418"/>
    <lineage>
        <taxon>Bacteria</taxon>
        <taxon>candidate division GN15</taxon>
    </lineage>
</organism>
<dbReference type="PANTHER" id="PTHR31302:SF0">
    <property type="entry name" value="TRANSMEMBRANE PROTEIN WITH METALLOPHOSPHOESTERASE DOMAIN"/>
    <property type="match status" value="1"/>
</dbReference>
<feature type="transmembrane region" description="Helical" evidence="1">
    <location>
        <begin position="35"/>
        <end position="53"/>
    </location>
</feature>
<dbReference type="InterPro" id="IPR051158">
    <property type="entry name" value="Metallophosphoesterase_sf"/>
</dbReference>
<evidence type="ECO:0000256" key="1">
    <source>
        <dbReference type="SAM" id="Phobius"/>
    </source>
</evidence>
<feature type="transmembrane region" description="Helical" evidence="1">
    <location>
        <begin position="73"/>
        <end position="95"/>
    </location>
</feature>
<dbReference type="Gene3D" id="3.60.21.10">
    <property type="match status" value="1"/>
</dbReference>
<proteinExistence type="predicted"/>
<evidence type="ECO:0000313" key="3">
    <source>
        <dbReference type="EMBL" id="PWB73698.1"/>
    </source>
</evidence>
<dbReference type="InterPro" id="IPR004843">
    <property type="entry name" value="Calcineurin-like_PHP"/>
</dbReference>
<dbReference type="EMBL" id="PQAP01000049">
    <property type="protein sequence ID" value="PWB73698.1"/>
    <property type="molecule type" value="Genomic_DNA"/>
</dbReference>
<keyword evidence="1" id="KW-0472">Membrane</keyword>
<evidence type="ECO:0000313" key="4">
    <source>
        <dbReference type="Proteomes" id="UP000250918"/>
    </source>
</evidence>
<gene>
    <name evidence="3" type="ORF">C3F09_04915</name>
</gene>
<dbReference type="GO" id="GO:0016787">
    <property type="term" value="F:hydrolase activity"/>
    <property type="evidence" value="ECO:0007669"/>
    <property type="project" value="InterPro"/>
</dbReference>
<feature type="non-terminal residue" evidence="3">
    <location>
        <position position="271"/>
    </location>
</feature>
<feature type="transmembrane region" description="Helical" evidence="1">
    <location>
        <begin position="6"/>
        <end position="28"/>
    </location>
</feature>
<keyword evidence="1" id="KW-0812">Transmembrane</keyword>
<dbReference type="PANTHER" id="PTHR31302">
    <property type="entry name" value="TRANSMEMBRANE PROTEIN WITH METALLOPHOSPHOESTERASE DOMAIN-RELATED"/>
    <property type="match status" value="1"/>
</dbReference>
<dbReference type="Pfam" id="PF00149">
    <property type="entry name" value="Metallophos"/>
    <property type="match status" value="1"/>
</dbReference>
<protein>
    <submittedName>
        <fullName evidence="3">Metallophosphoesterase</fullName>
    </submittedName>
</protein>
<dbReference type="Proteomes" id="UP000250918">
    <property type="component" value="Unassembled WGS sequence"/>
</dbReference>
<name>A0A855X7H6_9BACT</name>
<feature type="transmembrane region" description="Helical" evidence="1">
    <location>
        <begin position="102"/>
        <end position="120"/>
    </location>
</feature>
<dbReference type="AlphaFoldDB" id="A0A855X7H6"/>
<keyword evidence="1" id="KW-1133">Transmembrane helix</keyword>
<feature type="domain" description="Calcineurin-like phosphoesterase" evidence="2">
    <location>
        <begin position="145"/>
        <end position="255"/>
    </location>
</feature>
<reference evidence="3 4" key="1">
    <citation type="journal article" date="2018" name="ISME J.">
        <title>A methanotrophic archaeon couples anaerobic oxidation of methane to Fe(III) reduction.</title>
        <authorList>
            <person name="Cai C."/>
            <person name="Leu A.O."/>
            <person name="Xie G.J."/>
            <person name="Guo J."/>
            <person name="Feng Y."/>
            <person name="Zhao J.X."/>
            <person name="Tyson G.W."/>
            <person name="Yuan Z."/>
            <person name="Hu S."/>
        </authorList>
    </citation>
    <scope>NUCLEOTIDE SEQUENCE [LARGE SCALE GENOMIC DNA]</scope>
    <source>
        <strain evidence="3">FeB_12</strain>
    </source>
</reference>